<feature type="signal peptide" evidence="1">
    <location>
        <begin position="1"/>
        <end position="17"/>
    </location>
</feature>
<evidence type="ECO:0000256" key="1">
    <source>
        <dbReference type="SAM" id="SignalP"/>
    </source>
</evidence>
<keyword evidence="3" id="KW-1185">Reference proteome</keyword>
<proteinExistence type="predicted"/>
<organism evidence="2 3">
    <name type="scientific">Neolecta irregularis (strain DAH-3)</name>
    <dbReference type="NCBI Taxonomy" id="1198029"/>
    <lineage>
        <taxon>Eukaryota</taxon>
        <taxon>Fungi</taxon>
        <taxon>Dikarya</taxon>
        <taxon>Ascomycota</taxon>
        <taxon>Taphrinomycotina</taxon>
        <taxon>Neolectales</taxon>
        <taxon>Neolectaceae</taxon>
        <taxon>Neolecta</taxon>
    </lineage>
</organism>
<name>A0A1U7LI01_NEOID</name>
<dbReference type="Proteomes" id="UP000186594">
    <property type="component" value="Unassembled WGS sequence"/>
</dbReference>
<dbReference type="AlphaFoldDB" id="A0A1U7LI01"/>
<sequence length="307" mass="35423">MHILYIVLILLNGFLIATETSSSQDVTLTDVDEFSSPDVTLTDVDEYSSSPFADGETLFKATRFSAVHPLEYYEALQLVDYHLKSIFVELADDKYRIITPDHGTNSFYSSVAYGYFRLMQTAPAKVRQSLMETIFGYFRHIQILFELSPGTKSLTFPEIFRISVDIEDLDLDVEFSRRGRNGEVVADQIMLYFRQLHLALLYESEIARLKTLFEKRGVVVGDGVISDSKVKEQIHKYIHNSEFWVPLDTKDMVETMAKALEIDIVLLEFGHSDEEIEDFFIKKMSDKTVRLMFDDMDNVFSLIVRQH</sequence>
<reference evidence="2 3" key="1">
    <citation type="submission" date="2016-04" db="EMBL/GenBank/DDBJ databases">
        <title>Evolutionary innovation and constraint leading to complex multicellularity in the Ascomycota.</title>
        <authorList>
            <person name="Cisse O."/>
            <person name="Nguyen A."/>
            <person name="Hewitt D.A."/>
            <person name="Jedd G."/>
            <person name="Stajich J.E."/>
        </authorList>
    </citation>
    <scope>NUCLEOTIDE SEQUENCE [LARGE SCALE GENOMIC DNA]</scope>
    <source>
        <strain evidence="2 3">DAH-3</strain>
    </source>
</reference>
<accession>A0A1U7LI01</accession>
<evidence type="ECO:0000313" key="3">
    <source>
        <dbReference type="Proteomes" id="UP000186594"/>
    </source>
</evidence>
<evidence type="ECO:0000313" key="2">
    <source>
        <dbReference type="EMBL" id="OLL22286.1"/>
    </source>
</evidence>
<gene>
    <name evidence="2" type="ORF">NEOLI_001547</name>
</gene>
<feature type="chain" id="PRO_5012301604" evidence="1">
    <location>
        <begin position="18"/>
        <end position="307"/>
    </location>
</feature>
<keyword evidence="1" id="KW-0732">Signal</keyword>
<comment type="caution">
    <text evidence="2">The sequence shown here is derived from an EMBL/GenBank/DDBJ whole genome shotgun (WGS) entry which is preliminary data.</text>
</comment>
<protein>
    <submittedName>
        <fullName evidence="2">Uncharacterized protein</fullName>
    </submittedName>
</protein>
<dbReference type="EMBL" id="LXFE01003532">
    <property type="protein sequence ID" value="OLL22286.1"/>
    <property type="molecule type" value="Genomic_DNA"/>
</dbReference>